<protein>
    <submittedName>
        <fullName evidence="2">Uncharacterized protein</fullName>
    </submittedName>
</protein>
<evidence type="ECO:0000313" key="3">
    <source>
        <dbReference type="Proteomes" id="UP000265716"/>
    </source>
</evidence>
<dbReference type="EMBL" id="QUTC01004506">
    <property type="protein sequence ID" value="RHY64188.1"/>
    <property type="molecule type" value="Genomic_DNA"/>
</dbReference>
<evidence type="ECO:0000313" key="2">
    <source>
        <dbReference type="EMBL" id="RHY64188.1"/>
    </source>
</evidence>
<reference evidence="3 4" key="1">
    <citation type="submission" date="2018-08" db="EMBL/GenBank/DDBJ databases">
        <title>Aphanomyces genome sequencing and annotation.</title>
        <authorList>
            <person name="Minardi D."/>
            <person name="Oidtmann B."/>
            <person name="Van Der Giezen M."/>
            <person name="Studholme D.J."/>
        </authorList>
    </citation>
    <scope>NUCLEOTIDE SEQUENCE [LARGE SCALE GENOMIC DNA]</scope>
    <source>
        <strain evidence="1 4">D2</strain>
        <strain evidence="2 3">SA</strain>
    </source>
</reference>
<gene>
    <name evidence="1" type="ORF">DYB30_003679</name>
    <name evidence="2" type="ORF">DYB38_005268</name>
</gene>
<evidence type="ECO:0000313" key="4">
    <source>
        <dbReference type="Proteomes" id="UP000266643"/>
    </source>
</evidence>
<dbReference type="Proteomes" id="UP000266643">
    <property type="component" value="Unassembled WGS sequence"/>
</dbReference>
<organism evidence="2 3">
    <name type="scientific">Aphanomyces astaci</name>
    <name type="common">Crayfish plague agent</name>
    <dbReference type="NCBI Taxonomy" id="112090"/>
    <lineage>
        <taxon>Eukaryota</taxon>
        <taxon>Sar</taxon>
        <taxon>Stramenopiles</taxon>
        <taxon>Oomycota</taxon>
        <taxon>Saprolegniomycetes</taxon>
        <taxon>Saprolegniales</taxon>
        <taxon>Verrucalvaceae</taxon>
        <taxon>Aphanomyces</taxon>
    </lineage>
</organism>
<dbReference type="EMBL" id="QUTD01005818">
    <property type="protein sequence ID" value="RHY59364.1"/>
    <property type="molecule type" value="Genomic_DNA"/>
</dbReference>
<dbReference type="VEuPathDB" id="FungiDB:H257_11295"/>
<sequence length="163" mass="18143">MVVEGAICLDWADLHALGLVGVALAECRGGQRFTAAMANIETSFRIVTPHRQYRLSYHRHWTVHTLLSHVISRHERRTVQDMTSQLFCIVGLDIDPSQQHDQVLALHQSMASVMDSSTPVRFKAILADRPAVVAVETGVTVACTLCQCQIPIELVEVHSHTCY</sequence>
<dbReference type="AlphaFoldDB" id="A0A397DL19"/>
<accession>A0A397DL19</accession>
<proteinExistence type="predicted"/>
<dbReference type="Proteomes" id="UP000265716">
    <property type="component" value="Unassembled WGS sequence"/>
</dbReference>
<evidence type="ECO:0000313" key="1">
    <source>
        <dbReference type="EMBL" id="RHY59364.1"/>
    </source>
</evidence>
<name>A0A397DL19_APHAT</name>
<comment type="caution">
    <text evidence="2">The sequence shown here is derived from an EMBL/GenBank/DDBJ whole genome shotgun (WGS) entry which is preliminary data.</text>
</comment>